<dbReference type="PANTHER" id="PTHR43353:SF6">
    <property type="entry name" value="CYTOPLASMIC ALDEHYDE DEHYDROGENASE (EUROFUNG)"/>
    <property type="match status" value="1"/>
</dbReference>
<comment type="caution">
    <text evidence="3">The sequence shown here is derived from an EMBL/GenBank/DDBJ whole genome shotgun (WGS) entry which is preliminary data.</text>
</comment>
<evidence type="ECO:0000313" key="3">
    <source>
        <dbReference type="EMBL" id="KAF3070283.1"/>
    </source>
</evidence>
<keyword evidence="1" id="KW-0560">Oxidoreductase</keyword>
<dbReference type="GO" id="GO:0004777">
    <property type="term" value="F:succinate-semialdehyde dehydrogenase (NAD+) activity"/>
    <property type="evidence" value="ECO:0007669"/>
    <property type="project" value="TreeGrafter"/>
</dbReference>
<dbReference type="InterPro" id="IPR050740">
    <property type="entry name" value="Aldehyde_DH_Superfamily"/>
</dbReference>
<evidence type="ECO:0000259" key="2">
    <source>
        <dbReference type="Pfam" id="PF00171"/>
    </source>
</evidence>
<feature type="domain" description="Aldehyde dehydrogenase" evidence="2">
    <location>
        <begin position="2"/>
        <end position="111"/>
    </location>
</feature>
<dbReference type="InterPro" id="IPR016163">
    <property type="entry name" value="Ald_DH_C"/>
</dbReference>
<dbReference type="InterPro" id="IPR016161">
    <property type="entry name" value="Ald_DH/histidinol_DH"/>
</dbReference>
<dbReference type="Gene3D" id="3.40.605.10">
    <property type="entry name" value="Aldehyde Dehydrogenase, Chain A, domain 1"/>
    <property type="match status" value="1"/>
</dbReference>
<dbReference type="GO" id="GO:0009450">
    <property type="term" value="P:gamma-aminobutyric acid catabolic process"/>
    <property type="evidence" value="ECO:0007669"/>
    <property type="project" value="TreeGrafter"/>
</dbReference>
<dbReference type="Proteomes" id="UP000801864">
    <property type="component" value="Unassembled WGS sequence"/>
</dbReference>
<dbReference type="Gene3D" id="3.40.309.10">
    <property type="entry name" value="Aldehyde Dehydrogenase, Chain A, domain 2"/>
    <property type="match status" value="1"/>
</dbReference>
<proteinExistence type="predicted"/>
<protein>
    <submittedName>
        <fullName evidence="3">Vanillin dehydrogenase</fullName>
    </submittedName>
</protein>
<evidence type="ECO:0000256" key="1">
    <source>
        <dbReference type="ARBA" id="ARBA00023002"/>
    </source>
</evidence>
<keyword evidence="4" id="KW-1185">Reference proteome</keyword>
<reference evidence="3 4" key="1">
    <citation type="submission" date="2018-06" db="EMBL/GenBank/DDBJ databases">
        <title>Genome analysis of cellulolytic fungus Trichoderma lentiforme CFAM-422.</title>
        <authorList>
            <person name="Steindorff A.S."/>
            <person name="Formighieri E.F."/>
            <person name="Midorikawa G.E.O."/>
            <person name="Tamietti M.S."/>
            <person name="Ramos E.Z."/>
            <person name="Silva A.S."/>
            <person name="Bon E.P.S."/>
            <person name="Mendes T.D."/>
            <person name="Damaso M.C.T."/>
            <person name="Favaro L.C.L."/>
        </authorList>
    </citation>
    <scope>NUCLEOTIDE SEQUENCE [LARGE SCALE GENOMIC DNA]</scope>
    <source>
        <strain evidence="3 4">CFAM-422</strain>
    </source>
</reference>
<dbReference type="EMBL" id="QLNT01000011">
    <property type="protein sequence ID" value="KAF3070283.1"/>
    <property type="molecule type" value="Genomic_DNA"/>
</dbReference>
<dbReference type="InterPro" id="IPR016162">
    <property type="entry name" value="Ald_DH_N"/>
</dbReference>
<sequence length="124" mass="13257">MPTILTGVPRSSQLADEESFGPSASLFVVDDIDAAVDMANDTQYGLTAAVWTDNAMLALDLSTKLQYGIVHINACTLADMPMMPVQGRKSSGWGSNNAGYGINEFLATKTVTLRPAIAEIQFRS</sequence>
<dbReference type="InterPro" id="IPR015590">
    <property type="entry name" value="Aldehyde_DH_dom"/>
</dbReference>
<dbReference type="Pfam" id="PF00171">
    <property type="entry name" value="Aldedh"/>
    <property type="match status" value="1"/>
</dbReference>
<dbReference type="PANTHER" id="PTHR43353">
    <property type="entry name" value="SUCCINATE-SEMIALDEHYDE DEHYDROGENASE, MITOCHONDRIAL"/>
    <property type="match status" value="1"/>
</dbReference>
<dbReference type="AlphaFoldDB" id="A0A9P4XEY1"/>
<gene>
    <name evidence="3" type="ORF">CFAM422_006558</name>
</gene>
<organism evidence="3 4">
    <name type="scientific">Trichoderma lentiforme</name>
    <dbReference type="NCBI Taxonomy" id="1567552"/>
    <lineage>
        <taxon>Eukaryota</taxon>
        <taxon>Fungi</taxon>
        <taxon>Dikarya</taxon>
        <taxon>Ascomycota</taxon>
        <taxon>Pezizomycotina</taxon>
        <taxon>Sordariomycetes</taxon>
        <taxon>Hypocreomycetidae</taxon>
        <taxon>Hypocreales</taxon>
        <taxon>Hypocreaceae</taxon>
        <taxon>Trichoderma</taxon>
    </lineage>
</organism>
<accession>A0A9P4XEY1</accession>
<evidence type="ECO:0000313" key="4">
    <source>
        <dbReference type="Proteomes" id="UP000801864"/>
    </source>
</evidence>
<name>A0A9P4XEY1_9HYPO</name>
<dbReference type="SUPFAM" id="SSF53720">
    <property type="entry name" value="ALDH-like"/>
    <property type="match status" value="1"/>
</dbReference>